<reference evidence="3 4" key="1">
    <citation type="submission" date="2020-08" db="EMBL/GenBank/DDBJ databases">
        <title>Genome public.</title>
        <authorList>
            <person name="Liu C."/>
            <person name="Sun Q."/>
        </authorList>
    </citation>
    <scope>NUCLEOTIDE SEQUENCE [LARGE SCALE GENOMIC DNA]</scope>
    <source>
        <strain evidence="3 4">NSJ-26</strain>
    </source>
</reference>
<protein>
    <submittedName>
        <fullName evidence="3">DUF4367 domain-containing protein</fullName>
    </submittedName>
</protein>
<dbReference type="RefSeq" id="WP_249324400.1">
    <property type="nucleotide sequence ID" value="NZ_JACRTK010000004.1"/>
</dbReference>
<dbReference type="Pfam" id="PF14285">
    <property type="entry name" value="DUF4367"/>
    <property type="match status" value="1"/>
</dbReference>
<keyword evidence="4" id="KW-1185">Reference proteome</keyword>
<keyword evidence="1" id="KW-0812">Transmembrane</keyword>
<comment type="caution">
    <text evidence="3">The sequence shown here is derived from an EMBL/GenBank/DDBJ whole genome shotgun (WGS) entry which is preliminary data.</text>
</comment>
<evidence type="ECO:0000259" key="2">
    <source>
        <dbReference type="Pfam" id="PF14285"/>
    </source>
</evidence>
<keyword evidence="1" id="KW-0472">Membrane</keyword>
<evidence type="ECO:0000313" key="3">
    <source>
        <dbReference type="EMBL" id="MBC8591538.1"/>
    </source>
</evidence>
<gene>
    <name evidence="3" type="ORF">H8689_10490</name>
</gene>
<dbReference type="EMBL" id="JACRTK010000004">
    <property type="protein sequence ID" value="MBC8591538.1"/>
    <property type="molecule type" value="Genomic_DNA"/>
</dbReference>
<dbReference type="InterPro" id="IPR025377">
    <property type="entry name" value="DUF4367"/>
</dbReference>
<evidence type="ECO:0000313" key="4">
    <source>
        <dbReference type="Proteomes" id="UP000601522"/>
    </source>
</evidence>
<accession>A0A926IPC3</accession>
<dbReference type="Proteomes" id="UP000601522">
    <property type="component" value="Unassembled WGS sequence"/>
</dbReference>
<proteinExistence type="predicted"/>
<evidence type="ECO:0000256" key="1">
    <source>
        <dbReference type="SAM" id="Phobius"/>
    </source>
</evidence>
<organism evidence="3 4">
    <name type="scientific">Wansuia hejianensis</name>
    <dbReference type="NCBI Taxonomy" id="2763667"/>
    <lineage>
        <taxon>Bacteria</taxon>
        <taxon>Bacillati</taxon>
        <taxon>Bacillota</taxon>
        <taxon>Clostridia</taxon>
        <taxon>Lachnospirales</taxon>
        <taxon>Lachnospiraceae</taxon>
        <taxon>Wansuia</taxon>
    </lineage>
</organism>
<feature type="transmembrane region" description="Helical" evidence="1">
    <location>
        <begin position="63"/>
        <end position="84"/>
    </location>
</feature>
<dbReference type="AlphaFoldDB" id="A0A926IPC3"/>
<feature type="domain" description="DUF4367" evidence="2">
    <location>
        <begin position="120"/>
        <end position="220"/>
    </location>
</feature>
<sequence length="221" mass="25527">MSQFRITDDLLYELVPKAEEKMLNQIPLEEELNHVFSKKFIKKMEMLIKKQKIKDLIYSIKKVAIIFLVMSSIILTTVVGVEALRIKAVQIIKKVYEELTSILLISEEDSSETELKIIGPKYIPKDFKKEIVEELNNGYIIFYYNKEGNEIIYQKQHIGGFSGIYDTEDAVIEDVKINGVDGELISKDGINQLAWIHDGYYYNIISTIPKEEVLKVAESIR</sequence>
<keyword evidence="1" id="KW-1133">Transmembrane helix</keyword>
<name>A0A926IPC3_9FIRM</name>